<accession>A0A562Q5X2</accession>
<proteinExistence type="predicted"/>
<organism evidence="3 5">
    <name type="scientific">Flavobacterium glaciei</name>
    <dbReference type="NCBI Taxonomy" id="386300"/>
    <lineage>
        <taxon>Bacteria</taxon>
        <taxon>Pseudomonadati</taxon>
        <taxon>Bacteroidota</taxon>
        <taxon>Flavobacteriia</taxon>
        <taxon>Flavobacteriales</taxon>
        <taxon>Flavobacteriaceae</taxon>
        <taxon>Flavobacterium</taxon>
    </lineage>
</organism>
<dbReference type="PANTHER" id="PTHR46401:SF8">
    <property type="entry name" value="BLL6006 PROTEIN"/>
    <property type="match status" value="1"/>
</dbReference>
<dbReference type="SUPFAM" id="SSF53756">
    <property type="entry name" value="UDP-Glycosyltransferase/glycogen phosphorylase"/>
    <property type="match status" value="1"/>
</dbReference>
<dbReference type="EMBL" id="VLKX01000001">
    <property type="protein sequence ID" value="TWI52132.1"/>
    <property type="molecule type" value="Genomic_DNA"/>
</dbReference>
<protein>
    <submittedName>
        <fullName evidence="3">Glycosyltransferase involved in cell wall biosynthesis</fullName>
    </submittedName>
</protein>
<name>A0A562Q5X2_9FLAO</name>
<dbReference type="OrthoDB" id="9801609at2"/>
<dbReference type="InterPro" id="IPR001296">
    <property type="entry name" value="Glyco_trans_1"/>
</dbReference>
<dbReference type="Pfam" id="PF00534">
    <property type="entry name" value="Glycos_transf_1"/>
    <property type="match status" value="1"/>
</dbReference>
<sequence length="386" mass="45283">MVKRKRIGLIFSYNENWIAGSYYILNIIHALNILNDKEKPVLVILSDSVANFDLVKKETNYPFLEYFVFPLPEINYNLFENILNKFSRKIIKRPLLVKKPKQPVIDFLYPNSVDAIQVSDLKKVNWIPDFQEEHLPQYFSEEEIKSRKHIQREIYCYGDIVVLSSKDAAMDFKRLYPSAKAKTFVLNFAVTHPDFSHINPNLLVEKYNISYPYFFLPNQFWAHKNHMIVLKALKVLQDEGISILVVFSGNENDYRNNDYVGNLKSFIEVHNLKNNVKFLGFIPRDEQLFLMKQAEAIIQPSFFEGWSTVVEDVKALNKFILLSDIKVHREQILNNCEFFKPNDADELALLIKKHIKVDTKINYIDYSINVKKFSHDFIELINSATI</sequence>
<evidence type="ECO:0000313" key="4">
    <source>
        <dbReference type="Proteomes" id="UP000254518"/>
    </source>
</evidence>
<keyword evidence="3" id="KW-0808">Transferase</keyword>
<evidence type="ECO:0000313" key="3">
    <source>
        <dbReference type="EMBL" id="TWI52132.1"/>
    </source>
</evidence>
<dbReference type="AlphaFoldDB" id="A0A562Q5X2"/>
<dbReference type="RefSeq" id="WP_114753057.1">
    <property type="nucleotide sequence ID" value="NZ_QQBA01000001.1"/>
</dbReference>
<reference evidence="3" key="3">
    <citation type="submission" date="2019-07" db="EMBL/GenBank/DDBJ databases">
        <authorList>
            <person name="Whitman W."/>
            <person name="Huntemann M."/>
            <person name="Clum A."/>
            <person name="Pillay M."/>
            <person name="Palaniappan K."/>
            <person name="Varghese N."/>
            <person name="Mikhailova N."/>
            <person name="Stamatis D."/>
            <person name="Reddy T."/>
            <person name="Daum C."/>
            <person name="Shapiro N."/>
            <person name="Ivanova N."/>
            <person name="Kyrpides N."/>
            <person name="Woyke T."/>
        </authorList>
    </citation>
    <scope>NUCLEOTIDE SEQUENCE</scope>
    <source>
        <strain evidence="3">CGMCC 1.5380</strain>
    </source>
</reference>
<reference evidence="3 5" key="1">
    <citation type="journal article" date="2015" name="Stand. Genomic Sci.">
        <title>Genomic Encyclopedia of Bacterial and Archaeal Type Strains, Phase III: the genomes of soil and plant-associated and newly described type strains.</title>
        <authorList>
            <person name="Whitman W.B."/>
            <person name="Woyke T."/>
            <person name="Klenk H.P."/>
            <person name="Zhou Y."/>
            <person name="Lilburn T.G."/>
            <person name="Beck B.J."/>
            <person name="De Vos P."/>
            <person name="Vandamme P."/>
            <person name="Eisen J.A."/>
            <person name="Garrity G."/>
            <person name="Hugenholtz P."/>
            <person name="Kyrpides N.C."/>
        </authorList>
    </citation>
    <scope>NUCLEOTIDE SEQUENCE [LARGE SCALE GENOMIC DNA]</scope>
    <source>
        <strain evidence="3 5">CGMCC 1.5380</strain>
    </source>
</reference>
<dbReference type="PANTHER" id="PTHR46401">
    <property type="entry name" value="GLYCOSYLTRANSFERASE WBBK-RELATED"/>
    <property type="match status" value="1"/>
</dbReference>
<dbReference type="Proteomes" id="UP000254518">
    <property type="component" value="Unassembled WGS sequence"/>
</dbReference>
<comment type="caution">
    <text evidence="3">The sequence shown here is derived from an EMBL/GenBank/DDBJ whole genome shotgun (WGS) entry which is preliminary data.</text>
</comment>
<dbReference type="EMBL" id="QQBA01000001">
    <property type="protein sequence ID" value="RDI58347.1"/>
    <property type="molecule type" value="Genomic_DNA"/>
</dbReference>
<gene>
    <name evidence="2" type="ORF">DFR66_101275</name>
    <name evidence="3" type="ORF">IQ02_00271</name>
</gene>
<evidence type="ECO:0000313" key="5">
    <source>
        <dbReference type="Proteomes" id="UP000321392"/>
    </source>
</evidence>
<evidence type="ECO:0000313" key="2">
    <source>
        <dbReference type="EMBL" id="RDI58347.1"/>
    </source>
</evidence>
<dbReference type="GO" id="GO:0016757">
    <property type="term" value="F:glycosyltransferase activity"/>
    <property type="evidence" value="ECO:0007669"/>
    <property type="project" value="InterPro"/>
</dbReference>
<feature type="domain" description="Glycosyl transferase family 1" evidence="1">
    <location>
        <begin position="212"/>
        <end position="356"/>
    </location>
</feature>
<dbReference type="Gene3D" id="3.40.50.2000">
    <property type="entry name" value="Glycogen Phosphorylase B"/>
    <property type="match status" value="1"/>
</dbReference>
<reference evidence="2 4" key="2">
    <citation type="submission" date="2018-07" db="EMBL/GenBank/DDBJ databases">
        <title>Genomic Encyclopedia of Type Strains, Phase IV (KMG-IV): sequencing the most valuable type-strain genomes for metagenomic binning, comparative biology and taxonomic classification.</title>
        <authorList>
            <person name="Goeker M."/>
        </authorList>
    </citation>
    <scope>NUCLEOTIDE SEQUENCE [LARGE SCALE GENOMIC DNA]</scope>
    <source>
        <strain evidence="2 4">DSM 19728</strain>
    </source>
</reference>
<dbReference type="Proteomes" id="UP000321392">
    <property type="component" value="Unassembled WGS sequence"/>
</dbReference>
<evidence type="ECO:0000259" key="1">
    <source>
        <dbReference type="Pfam" id="PF00534"/>
    </source>
</evidence>
<keyword evidence="4" id="KW-1185">Reference proteome</keyword>